<dbReference type="Proteomes" id="UP000664034">
    <property type="component" value="Unassembled WGS sequence"/>
</dbReference>
<feature type="domain" description="CHRD" evidence="2">
    <location>
        <begin position="32"/>
        <end position="158"/>
    </location>
</feature>
<dbReference type="PROSITE" id="PS50933">
    <property type="entry name" value="CHRD"/>
    <property type="match status" value="1"/>
</dbReference>
<name>A0A939GBW5_9BACT</name>
<evidence type="ECO:0000313" key="4">
    <source>
        <dbReference type="Proteomes" id="UP000664034"/>
    </source>
</evidence>
<proteinExistence type="predicted"/>
<comment type="caution">
    <text evidence="3">The sequence shown here is derived from an EMBL/GenBank/DDBJ whole genome shotgun (WGS) entry which is preliminary data.</text>
</comment>
<dbReference type="SMART" id="SM00754">
    <property type="entry name" value="CHRD"/>
    <property type="match status" value="1"/>
</dbReference>
<protein>
    <submittedName>
        <fullName evidence="3">CHRD domain-containing protein</fullName>
    </submittedName>
</protein>
<evidence type="ECO:0000256" key="1">
    <source>
        <dbReference type="SAM" id="SignalP"/>
    </source>
</evidence>
<organism evidence="3 4">
    <name type="scientific">Fibrella rubiginis</name>
    <dbReference type="NCBI Taxonomy" id="2817060"/>
    <lineage>
        <taxon>Bacteria</taxon>
        <taxon>Pseudomonadati</taxon>
        <taxon>Bacteroidota</taxon>
        <taxon>Cytophagia</taxon>
        <taxon>Cytophagales</taxon>
        <taxon>Spirosomataceae</taxon>
        <taxon>Fibrella</taxon>
    </lineage>
</organism>
<gene>
    <name evidence="3" type="ORF">J2I47_05850</name>
</gene>
<evidence type="ECO:0000259" key="2">
    <source>
        <dbReference type="PROSITE" id="PS50933"/>
    </source>
</evidence>
<sequence>MKKGIILVMGLVASTSFFACKNDNNTVVTPTTKTIFSAVLNGASEKPTSTTSPATGTFEGSLENTTNVMSYTLTYKGFPTSSTVTMGHLHEVTPNSTSGVNGTGPAVIPFGTLASPIVGTTTLTQARVDSMKNGFFYANIHTNDFPGGAIRGNLVRQN</sequence>
<keyword evidence="4" id="KW-1185">Reference proteome</keyword>
<dbReference type="PROSITE" id="PS51257">
    <property type="entry name" value="PROKAR_LIPOPROTEIN"/>
    <property type="match status" value="1"/>
</dbReference>
<dbReference type="Pfam" id="PF07452">
    <property type="entry name" value="CHRD"/>
    <property type="match status" value="1"/>
</dbReference>
<keyword evidence="1" id="KW-0732">Signal</keyword>
<feature type="chain" id="PRO_5036990860" evidence="1">
    <location>
        <begin position="20"/>
        <end position="158"/>
    </location>
</feature>
<reference evidence="3" key="1">
    <citation type="submission" date="2021-03" db="EMBL/GenBank/DDBJ databases">
        <title>Fibrella sp. HMF5335 genome sequencing and assembly.</title>
        <authorList>
            <person name="Kang H."/>
            <person name="Kim H."/>
            <person name="Bae S."/>
            <person name="Joh K."/>
        </authorList>
    </citation>
    <scope>NUCLEOTIDE SEQUENCE</scope>
    <source>
        <strain evidence="3">HMF5335</strain>
    </source>
</reference>
<dbReference type="RefSeq" id="WP_207363609.1">
    <property type="nucleotide sequence ID" value="NZ_JAFMYV010000002.1"/>
</dbReference>
<dbReference type="InterPro" id="IPR010895">
    <property type="entry name" value="CHRD"/>
</dbReference>
<accession>A0A939GBW5</accession>
<dbReference type="EMBL" id="JAFMYV010000002">
    <property type="protein sequence ID" value="MBO0936064.1"/>
    <property type="molecule type" value="Genomic_DNA"/>
</dbReference>
<evidence type="ECO:0000313" key="3">
    <source>
        <dbReference type="EMBL" id="MBO0936064.1"/>
    </source>
</evidence>
<feature type="signal peptide" evidence="1">
    <location>
        <begin position="1"/>
        <end position="19"/>
    </location>
</feature>
<dbReference type="AlphaFoldDB" id="A0A939GBW5"/>